<dbReference type="Proteomes" id="UP000760494">
    <property type="component" value="Unassembled WGS sequence"/>
</dbReference>
<dbReference type="AlphaFoldDB" id="A0A9Q9RWU2"/>
<sequence>MPWSRSLAVGRHSWPTNIWFDAACCKASTATRQHQAYLVAVRIAKKAMDEILFARYFGTPPVCVKAGELRMCFPTPTTVRVLPWSNHIPPDHLGQEAIPGANNGSGDQTAH</sequence>
<protein>
    <submittedName>
        <fullName evidence="2">Uncharacterized protein</fullName>
    </submittedName>
</protein>
<accession>A0A9Q9RWU2</accession>
<proteinExistence type="predicted"/>
<gene>
    <name evidence="2" type="ORF">C2S_11174</name>
</gene>
<name>A0A9Q9RWU2_FUSFU</name>
<evidence type="ECO:0000313" key="2">
    <source>
        <dbReference type="EMBL" id="VTT78679.1"/>
    </source>
</evidence>
<feature type="region of interest" description="Disordered" evidence="1">
    <location>
        <begin position="90"/>
        <end position="111"/>
    </location>
</feature>
<dbReference type="EMBL" id="CABFJX010000394">
    <property type="protein sequence ID" value="VTT78679.1"/>
    <property type="molecule type" value="Genomic_DNA"/>
</dbReference>
<evidence type="ECO:0000256" key="1">
    <source>
        <dbReference type="SAM" id="MobiDB-lite"/>
    </source>
</evidence>
<feature type="compositionally biased region" description="Polar residues" evidence="1">
    <location>
        <begin position="102"/>
        <end position="111"/>
    </location>
</feature>
<reference evidence="2" key="1">
    <citation type="submission" date="2019-05" db="EMBL/GenBank/DDBJ databases">
        <authorList>
            <person name="Piombo E."/>
        </authorList>
    </citation>
    <scope>NUCLEOTIDE SEQUENCE</scope>
    <source>
        <strain evidence="2">C2S</strain>
    </source>
</reference>
<comment type="caution">
    <text evidence="2">The sequence shown here is derived from an EMBL/GenBank/DDBJ whole genome shotgun (WGS) entry which is preliminary data.</text>
</comment>
<evidence type="ECO:0000313" key="3">
    <source>
        <dbReference type="Proteomes" id="UP000760494"/>
    </source>
</evidence>
<organism evidence="2 3">
    <name type="scientific">Fusarium fujikuroi</name>
    <name type="common">Bakanae and foot rot disease fungus</name>
    <name type="synonym">Gibberella fujikuroi</name>
    <dbReference type="NCBI Taxonomy" id="5127"/>
    <lineage>
        <taxon>Eukaryota</taxon>
        <taxon>Fungi</taxon>
        <taxon>Dikarya</taxon>
        <taxon>Ascomycota</taxon>
        <taxon>Pezizomycotina</taxon>
        <taxon>Sordariomycetes</taxon>
        <taxon>Hypocreomycetidae</taxon>
        <taxon>Hypocreales</taxon>
        <taxon>Nectriaceae</taxon>
        <taxon>Fusarium</taxon>
        <taxon>Fusarium fujikuroi species complex</taxon>
    </lineage>
</organism>